<dbReference type="InterPro" id="IPR023606">
    <property type="entry name" value="CoA-Trfase_III_dom_1_sf"/>
</dbReference>
<dbReference type="PANTHER" id="PTHR48228:SF5">
    <property type="entry name" value="ALPHA-METHYLACYL-COA RACEMASE"/>
    <property type="match status" value="1"/>
</dbReference>
<dbReference type="InterPro" id="IPR003673">
    <property type="entry name" value="CoA-Trfase_fam_III"/>
</dbReference>
<proteinExistence type="predicted"/>
<dbReference type="Pfam" id="PF02515">
    <property type="entry name" value="CoA_transf_3"/>
    <property type="match status" value="1"/>
</dbReference>
<dbReference type="Gene3D" id="3.30.1540.10">
    <property type="entry name" value="formyl-coa transferase, domain 3"/>
    <property type="match status" value="1"/>
</dbReference>
<evidence type="ECO:0000313" key="2">
    <source>
        <dbReference type="Proteomes" id="UP000637002"/>
    </source>
</evidence>
<gene>
    <name evidence="1" type="primary">AMACR</name>
    <name evidence="1" type="ORF">GCM10010994_14930</name>
</gene>
<dbReference type="AlphaFoldDB" id="A0A916X9H3"/>
<dbReference type="Gene3D" id="3.40.50.10540">
    <property type="entry name" value="Crotonobetainyl-coa:carnitine coa-transferase, domain 1"/>
    <property type="match status" value="1"/>
</dbReference>
<dbReference type="RefSeq" id="WP_188608494.1">
    <property type="nucleotide sequence ID" value="NZ_BMGG01000002.1"/>
</dbReference>
<dbReference type="InterPro" id="IPR044855">
    <property type="entry name" value="CoA-Trfase_III_dom3_sf"/>
</dbReference>
<organism evidence="1 2">
    <name type="scientific">Chelatococcus reniformis</name>
    <dbReference type="NCBI Taxonomy" id="1494448"/>
    <lineage>
        <taxon>Bacteria</taxon>
        <taxon>Pseudomonadati</taxon>
        <taxon>Pseudomonadota</taxon>
        <taxon>Alphaproteobacteria</taxon>
        <taxon>Hyphomicrobiales</taxon>
        <taxon>Chelatococcaceae</taxon>
        <taxon>Chelatococcus</taxon>
    </lineage>
</organism>
<dbReference type="PANTHER" id="PTHR48228">
    <property type="entry name" value="SUCCINYL-COA--D-CITRAMALATE COA-TRANSFERASE"/>
    <property type="match status" value="1"/>
</dbReference>
<reference evidence="1" key="2">
    <citation type="submission" date="2020-09" db="EMBL/GenBank/DDBJ databases">
        <authorList>
            <person name="Sun Q."/>
            <person name="Zhou Y."/>
        </authorList>
    </citation>
    <scope>NUCLEOTIDE SEQUENCE</scope>
    <source>
        <strain evidence="1">CGMCC 1.12919</strain>
    </source>
</reference>
<name>A0A916X9H3_9HYPH</name>
<keyword evidence="2" id="KW-1185">Reference proteome</keyword>
<dbReference type="Proteomes" id="UP000637002">
    <property type="component" value="Unassembled WGS sequence"/>
</dbReference>
<evidence type="ECO:0000313" key="1">
    <source>
        <dbReference type="EMBL" id="GGC57034.1"/>
    </source>
</evidence>
<reference evidence="1" key="1">
    <citation type="journal article" date="2014" name="Int. J. Syst. Evol. Microbiol.">
        <title>Complete genome sequence of Corynebacterium casei LMG S-19264T (=DSM 44701T), isolated from a smear-ripened cheese.</title>
        <authorList>
            <consortium name="US DOE Joint Genome Institute (JGI-PGF)"/>
            <person name="Walter F."/>
            <person name="Albersmeier A."/>
            <person name="Kalinowski J."/>
            <person name="Ruckert C."/>
        </authorList>
    </citation>
    <scope>NUCLEOTIDE SEQUENCE</scope>
    <source>
        <strain evidence="1">CGMCC 1.12919</strain>
    </source>
</reference>
<dbReference type="SUPFAM" id="SSF89796">
    <property type="entry name" value="CoA-transferase family III (CaiB/BaiF)"/>
    <property type="match status" value="1"/>
</dbReference>
<sequence length="370" mass="39099">MAGTSGAATGPLKGIRVIEFAGIGPGPFAAGMLGDMGADVIRLDRKGSTFTAQKFAGRGRRVVDVDLKDKGSIDAVLELLASADALIEGFRPGVMERLGLGPDVVLARNPRLVYGRMTGWGQEGPLALAAGHDINYISITGALAAMGPAAGPPMPPLNLVGDFGGGALYLVVGVLAGIVEAQRTGKGQVVDAAMCDGAVSLMQMFYEMSAAGRWNERREANLLDGGAHFYGAFECADGQFVSIGSIEPQFYALLRQIAGLEDADFDAQLDQSKWPALREKIAKVFKTKTRAEWCKLMEGTDVCFGPVLTMSEAMTYPHLTERGTFVEVNGVTQPAPAPRFSRTPSSIRPVETAALGDVVSEWSRAKTAAE</sequence>
<accession>A0A916X9H3</accession>
<dbReference type="InterPro" id="IPR050509">
    <property type="entry name" value="CoA-transferase_III"/>
</dbReference>
<dbReference type="EMBL" id="BMGG01000002">
    <property type="protein sequence ID" value="GGC57034.1"/>
    <property type="molecule type" value="Genomic_DNA"/>
</dbReference>
<dbReference type="GO" id="GO:0003824">
    <property type="term" value="F:catalytic activity"/>
    <property type="evidence" value="ECO:0007669"/>
    <property type="project" value="InterPro"/>
</dbReference>
<comment type="caution">
    <text evidence="1">The sequence shown here is derived from an EMBL/GenBank/DDBJ whole genome shotgun (WGS) entry which is preliminary data.</text>
</comment>
<protein>
    <submittedName>
        <fullName evidence="1">Alpha-methylacyl-CoA racemase</fullName>
    </submittedName>
</protein>